<dbReference type="PANTHER" id="PTHR23054">
    <property type="entry name" value="TERNARY COMPLEX FACTOR MIP1, LEUCINE-ZIPPER-RELATED"/>
    <property type="match status" value="1"/>
</dbReference>
<dbReference type="EMBL" id="LS974617">
    <property type="protein sequence ID" value="CAG7889835.1"/>
    <property type="molecule type" value="Genomic_DNA"/>
</dbReference>
<dbReference type="AlphaFoldDB" id="A0A8D9GZI2"/>
<organism evidence="1 2">
    <name type="scientific">Brassica campestris</name>
    <name type="common">Field mustard</name>
    <dbReference type="NCBI Taxonomy" id="3711"/>
    <lineage>
        <taxon>Eukaryota</taxon>
        <taxon>Viridiplantae</taxon>
        <taxon>Streptophyta</taxon>
        <taxon>Embryophyta</taxon>
        <taxon>Tracheophyta</taxon>
        <taxon>Spermatophyta</taxon>
        <taxon>Magnoliopsida</taxon>
        <taxon>eudicotyledons</taxon>
        <taxon>Gunneridae</taxon>
        <taxon>Pentapetalae</taxon>
        <taxon>rosids</taxon>
        <taxon>malvids</taxon>
        <taxon>Brassicales</taxon>
        <taxon>Brassicaceae</taxon>
        <taxon>Brassiceae</taxon>
        <taxon>Brassica</taxon>
    </lineage>
</organism>
<gene>
    <name evidence="1" type="ORF">BRAPAZ1V2_A01P39110.2</name>
</gene>
<dbReference type="Gramene" id="A01p39110.2_BraZ1">
    <property type="protein sequence ID" value="A01p39110.2_BraZ1.CDS"/>
    <property type="gene ID" value="A01g39110.2_BraZ1"/>
</dbReference>
<sequence>MDQKLIFVRTLRNHFAPVYIQNRIIYVLRTHGYVVMELECGKEEYVRSNVAISKDNKILLPKLVELYAKDTELCHVGINDMIVNHMACDARNKVQPCVNKKHGRFTIDWVPHDFRFMLLF</sequence>
<dbReference type="Proteomes" id="UP000694005">
    <property type="component" value="Chromosome A01"/>
</dbReference>
<name>A0A8D9GZI2_BRACM</name>
<accession>A0A8D9GZI2</accession>
<proteinExistence type="predicted"/>
<reference evidence="1 2" key="1">
    <citation type="submission" date="2021-07" db="EMBL/GenBank/DDBJ databases">
        <authorList>
            <consortium name="Genoscope - CEA"/>
            <person name="William W."/>
        </authorList>
    </citation>
    <scope>NUCLEOTIDE SEQUENCE [LARGE SCALE GENOMIC DNA]</scope>
</reference>
<evidence type="ECO:0000313" key="1">
    <source>
        <dbReference type="EMBL" id="CAG7889835.1"/>
    </source>
</evidence>
<evidence type="ECO:0000313" key="2">
    <source>
        <dbReference type="Proteomes" id="UP000694005"/>
    </source>
</evidence>
<protein>
    <submittedName>
        <fullName evidence="1">Uncharacterized protein</fullName>
    </submittedName>
</protein>
<dbReference type="PANTHER" id="PTHR23054:SF57">
    <property type="entry name" value="TERNARY COMPLEX FACTOR MIP1 LEUCINE-ZIPPER PROTEIN"/>
    <property type="match status" value="1"/>
</dbReference>